<sequence>LPQYPLTVSNSSSSTLSRRQTTPPALESRNQRLERKRARNRDAARKCRERKINLIKSLEKEVGQLTEENEQLRSKLSQTQADVERLKVFLQNHVESPCPILSQN</sequence>
<dbReference type="GO" id="GO:0000978">
    <property type="term" value="F:RNA polymerase II cis-regulatory region sequence-specific DNA binding"/>
    <property type="evidence" value="ECO:0007669"/>
    <property type="project" value="TreeGrafter"/>
</dbReference>
<dbReference type="WBParaSite" id="SSLN_0000465701-mRNA-1">
    <property type="protein sequence ID" value="SSLN_0000465701-mRNA-1"/>
    <property type="gene ID" value="SSLN_0000465701"/>
</dbReference>
<keyword evidence="2" id="KW-0805">Transcription regulation</keyword>
<dbReference type="PANTHER" id="PTHR11462:SF35">
    <property type="entry name" value="TRANSCRIPTION FACTOR JRA"/>
    <property type="match status" value="1"/>
</dbReference>
<dbReference type="AlphaFoldDB" id="A0A183SJV7"/>
<accession>A0A183SJV7</accession>
<proteinExistence type="inferred from homology"/>
<feature type="compositionally biased region" description="Low complexity" evidence="5">
    <location>
        <begin position="1"/>
        <end position="22"/>
    </location>
</feature>
<name>A0A183SJV7_SCHSO</name>
<evidence type="ECO:0000259" key="6">
    <source>
        <dbReference type="PROSITE" id="PS50217"/>
    </source>
</evidence>
<dbReference type="InterPro" id="IPR004827">
    <property type="entry name" value="bZIP"/>
</dbReference>
<organism evidence="7">
    <name type="scientific">Schistocephalus solidus</name>
    <name type="common">Tapeworm</name>
    <dbReference type="NCBI Taxonomy" id="70667"/>
    <lineage>
        <taxon>Eukaryota</taxon>
        <taxon>Metazoa</taxon>
        <taxon>Spiralia</taxon>
        <taxon>Lophotrochozoa</taxon>
        <taxon>Platyhelminthes</taxon>
        <taxon>Cestoda</taxon>
        <taxon>Eucestoda</taxon>
        <taxon>Diphyllobothriidea</taxon>
        <taxon>Diphyllobothriidae</taxon>
        <taxon>Schistocephalus</taxon>
    </lineage>
</organism>
<dbReference type="PANTHER" id="PTHR11462">
    <property type="entry name" value="JUN TRANSCRIPTION FACTOR-RELATED"/>
    <property type="match status" value="1"/>
</dbReference>
<dbReference type="InterPro" id="IPR050946">
    <property type="entry name" value="AP-1_TF_bZIP"/>
</dbReference>
<keyword evidence="3" id="KW-0238">DNA-binding</keyword>
<dbReference type="PROSITE" id="PS50217">
    <property type="entry name" value="BZIP"/>
    <property type="match status" value="1"/>
</dbReference>
<dbReference type="InterPro" id="IPR046347">
    <property type="entry name" value="bZIP_sf"/>
</dbReference>
<dbReference type="PROSITE" id="PS00036">
    <property type="entry name" value="BZIP_BASIC"/>
    <property type="match status" value="1"/>
</dbReference>
<evidence type="ECO:0000256" key="2">
    <source>
        <dbReference type="ARBA" id="ARBA00023015"/>
    </source>
</evidence>
<dbReference type="SMART" id="SM00338">
    <property type="entry name" value="BRLZ"/>
    <property type="match status" value="1"/>
</dbReference>
<dbReference type="PRINTS" id="PR00043">
    <property type="entry name" value="LEUZIPPRJUN"/>
</dbReference>
<comment type="similarity">
    <text evidence="1">Belongs to the bZIP family. Jun subfamily.</text>
</comment>
<feature type="domain" description="BZIP" evidence="6">
    <location>
        <begin position="30"/>
        <end position="93"/>
    </location>
</feature>
<dbReference type="GO" id="GO:0000981">
    <property type="term" value="F:DNA-binding transcription factor activity, RNA polymerase II-specific"/>
    <property type="evidence" value="ECO:0007669"/>
    <property type="project" value="TreeGrafter"/>
</dbReference>
<dbReference type="GO" id="GO:0005667">
    <property type="term" value="C:transcription regulator complex"/>
    <property type="evidence" value="ECO:0007669"/>
    <property type="project" value="TreeGrafter"/>
</dbReference>
<evidence type="ECO:0000313" key="7">
    <source>
        <dbReference type="WBParaSite" id="SSLN_0000465701-mRNA-1"/>
    </source>
</evidence>
<evidence type="ECO:0000256" key="4">
    <source>
        <dbReference type="ARBA" id="ARBA00023163"/>
    </source>
</evidence>
<reference evidence="7" key="1">
    <citation type="submission" date="2016-06" db="UniProtKB">
        <authorList>
            <consortium name="WormBaseParasite"/>
        </authorList>
    </citation>
    <scope>IDENTIFICATION</scope>
</reference>
<evidence type="ECO:0000256" key="1">
    <source>
        <dbReference type="ARBA" id="ARBA00006882"/>
    </source>
</evidence>
<dbReference type="InterPro" id="IPR002112">
    <property type="entry name" value="Leuzip_Jun"/>
</dbReference>
<feature type="region of interest" description="Disordered" evidence="5">
    <location>
        <begin position="1"/>
        <end position="45"/>
    </location>
</feature>
<evidence type="ECO:0000256" key="5">
    <source>
        <dbReference type="SAM" id="MobiDB-lite"/>
    </source>
</evidence>
<keyword evidence="4" id="KW-0804">Transcription</keyword>
<dbReference type="Pfam" id="PF00170">
    <property type="entry name" value="bZIP_1"/>
    <property type="match status" value="1"/>
</dbReference>
<protein>
    <submittedName>
        <fullName evidence="7">BZIP domain-containing protein</fullName>
    </submittedName>
</protein>
<evidence type="ECO:0000256" key="3">
    <source>
        <dbReference type="ARBA" id="ARBA00023125"/>
    </source>
</evidence>
<dbReference type="Gene3D" id="1.20.5.170">
    <property type="match status" value="1"/>
</dbReference>
<dbReference type="SUPFAM" id="SSF57959">
    <property type="entry name" value="Leucine zipper domain"/>
    <property type="match status" value="1"/>
</dbReference>